<evidence type="ECO:0008006" key="6">
    <source>
        <dbReference type="Google" id="ProtNLM"/>
    </source>
</evidence>
<dbReference type="Proteomes" id="UP000027190">
    <property type="component" value="Unassembled WGS sequence"/>
</dbReference>
<dbReference type="PANTHER" id="PTHR13778:SF47">
    <property type="entry name" value="LIPOPOLYSACCHARIDE 1,3-GALACTOSYLTRANSFERASE"/>
    <property type="match status" value="1"/>
</dbReference>
<keyword evidence="3" id="KW-0479">Metal-binding</keyword>
<dbReference type="PATRIC" id="fig|1280947.3.peg.2468"/>
<dbReference type="AlphaFoldDB" id="A0A062UL85"/>
<dbReference type="GO" id="GO:0016757">
    <property type="term" value="F:glycosyltransferase activity"/>
    <property type="evidence" value="ECO:0007669"/>
    <property type="project" value="UniProtKB-KW"/>
</dbReference>
<dbReference type="Pfam" id="PF01501">
    <property type="entry name" value="Glyco_transf_8"/>
    <property type="match status" value="1"/>
</dbReference>
<dbReference type="EMBL" id="AWFG01000038">
    <property type="protein sequence ID" value="KCZ56885.1"/>
    <property type="molecule type" value="Genomic_DNA"/>
</dbReference>
<organism evidence="4 5">
    <name type="scientific">Hyphomonas chukchiensis</name>
    <dbReference type="NCBI Taxonomy" id="1280947"/>
    <lineage>
        <taxon>Bacteria</taxon>
        <taxon>Pseudomonadati</taxon>
        <taxon>Pseudomonadota</taxon>
        <taxon>Alphaproteobacteria</taxon>
        <taxon>Hyphomonadales</taxon>
        <taxon>Hyphomonadaceae</taxon>
        <taxon>Hyphomonas</taxon>
    </lineage>
</organism>
<dbReference type="SUPFAM" id="SSF53448">
    <property type="entry name" value="Nucleotide-diphospho-sugar transferases"/>
    <property type="match status" value="1"/>
</dbReference>
<reference evidence="4 5" key="1">
    <citation type="journal article" date="2014" name="Antonie Van Leeuwenhoek">
        <title>Hyphomonas beringensis sp. nov. and Hyphomonas chukchiensis sp. nov., isolated from surface seawater of the Bering Sea and Chukchi Sea.</title>
        <authorList>
            <person name="Li C."/>
            <person name="Lai Q."/>
            <person name="Li G."/>
            <person name="Dong C."/>
            <person name="Wang J."/>
            <person name="Liao Y."/>
            <person name="Shao Z."/>
        </authorList>
    </citation>
    <scope>NUCLEOTIDE SEQUENCE [LARGE SCALE GENOMIC DNA]</scope>
    <source>
        <strain evidence="4 5">BH-BN04-4</strain>
    </source>
</reference>
<dbReference type="STRING" id="1280947.HY30_18105"/>
<keyword evidence="2" id="KW-0808">Transferase</keyword>
<dbReference type="Gene3D" id="3.90.550.10">
    <property type="entry name" value="Spore Coat Polysaccharide Biosynthesis Protein SpsA, Chain A"/>
    <property type="match status" value="1"/>
</dbReference>
<dbReference type="OrthoDB" id="5672604at2"/>
<dbReference type="GO" id="GO:0046872">
    <property type="term" value="F:metal ion binding"/>
    <property type="evidence" value="ECO:0007669"/>
    <property type="project" value="UniProtKB-KW"/>
</dbReference>
<dbReference type="CDD" id="cd04194">
    <property type="entry name" value="GT8_A4GalT_like"/>
    <property type="match status" value="1"/>
</dbReference>
<dbReference type="InterPro" id="IPR029044">
    <property type="entry name" value="Nucleotide-diphossugar_trans"/>
</dbReference>
<keyword evidence="1" id="KW-0328">Glycosyltransferase</keyword>
<evidence type="ECO:0000313" key="4">
    <source>
        <dbReference type="EMBL" id="KCZ56885.1"/>
    </source>
</evidence>
<evidence type="ECO:0000256" key="3">
    <source>
        <dbReference type="ARBA" id="ARBA00022723"/>
    </source>
</evidence>
<dbReference type="PANTHER" id="PTHR13778">
    <property type="entry name" value="GLYCOSYLTRANSFERASE 8 DOMAIN-CONTAINING PROTEIN"/>
    <property type="match status" value="1"/>
</dbReference>
<keyword evidence="5" id="KW-1185">Reference proteome</keyword>
<evidence type="ECO:0000256" key="2">
    <source>
        <dbReference type="ARBA" id="ARBA00022679"/>
    </source>
</evidence>
<evidence type="ECO:0000256" key="1">
    <source>
        <dbReference type="ARBA" id="ARBA00022676"/>
    </source>
</evidence>
<dbReference type="InterPro" id="IPR050748">
    <property type="entry name" value="Glycosyltrans_8_dom-fam"/>
</dbReference>
<dbReference type="eggNOG" id="COG1442">
    <property type="taxonomic scope" value="Bacteria"/>
</dbReference>
<name>A0A062UL85_9PROT</name>
<protein>
    <recommendedName>
        <fullName evidence="6">Glycosyltransferase family 8 protein</fullName>
    </recommendedName>
</protein>
<comment type="caution">
    <text evidence="4">The sequence shown here is derived from an EMBL/GenBank/DDBJ whole genome shotgun (WGS) entry which is preliminary data.</text>
</comment>
<evidence type="ECO:0000313" key="5">
    <source>
        <dbReference type="Proteomes" id="UP000027190"/>
    </source>
</evidence>
<accession>A0A062UL85</accession>
<gene>
    <name evidence="4" type="ORF">HY30_18105</name>
</gene>
<dbReference type="InterPro" id="IPR002495">
    <property type="entry name" value="Glyco_trans_8"/>
</dbReference>
<proteinExistence type="predicted"/>
<sequence length="308" mass="35361">MHDMTSQANRVVDVAMGFDGRYAAHAATVISSIVQAAPGAKFRFILLYADVPESAKKKCESVAPHCEFVWREVSDADLPPFADREHFSRATLFRLGLESLAPSDCHRVLFLDSDIIVVDDLRKLWAVDISPNPIGAVTDCYVDPVAFAEKWGLENDKPPKYFNAGILVIDLDKVREEKLFSKAAAFVAKHDRDLPFNDQDALNWSIWMRWTLLDVSWNVMRHMVIHSLEKEIPLEQRLRGRAPSIVHYTGPEKPWIKGAYHPWAWLYWKNVTRTPFLKEVEQAQGVGVKERIRLWLRWLVFMPPAPTR</sequence>